<evidence type="ECO:0000256" key="9">
    <source>
        <dbReference type="RuleBase" id="RU364126"/>
    </source>
</evidence>
<keyword evidence="11" id="KW-1185">Reference proteome</keyword>
<protein>
    <recommendedName>
        <fullName evidence="4 9">Inositol-pentakisphosphate 2-kinase</fullName>
        <ecNumber evidence="3 9">2.7.1.158</ecNumber>
    </recommendedName>
</protein>
<proteinExistence type="inferred from homology"/>
<keyword evidence="8 9" id="KW-0067">ATP-binding</keyword>
<dbReference type="Pfam" id="PF06090">
    <property type="entry name" value="Ins_P5_2-kin"/>
    <property type="match status" value="1"/>
</dbReference>
<name>A0AAE0DP69_9LECA</name>
<dbReference type="GO" id="GO:0032958">
    <property type="term" value="P:inositol phosphate biosynthetic process"/>
    <property type="evidence" value="ECO:0007669"/>
    <property type="project" value="TreeGrafter"/>
</dbReference>
<dbReference type="PANTHER" id="PTHR14456">
    <property type="entry name" value="INOSITOL POLYPHOSPHATE KINASE 1"/>
    <property type="match status" value="1"/>
</dbReference>
<keyword evidence="5 9" id="KW-0808">Transferase</keyword>
<dbReference type="GO" id="GO:0005524">
    <property type="term" value="F:ATP binding"/>
    <property type="evidence" value="ECO:0007669"/>
    <property type="project" value="UniProtKB-KW"/>
</dbReference>
<keyword evidence="7 9" id="KW-0418">Kinase</keyword>
<evidence type="ECO:0000256" key="7">
    <source>
        <dbReference type="ARBA" id="ARBA00022777"/>
    </source>
</evidence>
<dbReference type="GO" id="GO:0005634">
    <property type="term" value="C:nucleus"/>
    <property type="evidence" value="ECO:0007669"/>
    <property type="project" value="TreeGrafter"/>
</dbReference>
<evidence type="ECO:0000256" key="6">
    <source>
        <dbReference type="ARBA" id="ARBA00022741"/>
    </source>
</evidence>
<dbReference type="Proteomes" id="UP001276659">
    <property type="component" value="Unassembled WGS sequence"/>
</dbReference>
<reference evidence="10" key="1">
    <citation type="submission" date="2022-11" db="EMBL/GenBank/DDBJ databases">
        <title>Chromosomal genome sequence assembly and mating type (MAT) locus characterization of the leprose asexual lichenized fungus Lepraria neglecta (Nyl.) Erichsen.</title>
        <authorList>
            <person name="Allen J.L."/>
            <person name="Pfeffer B."/>
        </authorList>
    </citation>
    <scope>NUCLEOTIDE SEQUENCE</scope>
    <source>
        <strain evidence="10">Allen 5258</strain>
    </source>
</reference>
<dbReference type="AlphaFoldDB" id="A0AAE0DP69"/>
<organism evidence="10 11">
    <name type="scientific">Lepraria neglecta</name>
    <dbReference type="NCBI Taxonomy" id="209136"/>
    <lineage>
        <taxon>Eukaryota</taxon>
        <taxon>Fungi</taxon>
        <taxon>Dikarya</taxon>
        <taxon>Ascomycota</taxon>
        <taxon>Pezizomycotina</taxon>
        <taxon>Lecanoromycetes</taxon>
        <taxon>OSLEUM clade</taxon>
        <taxon>Lecanoromycetidae</taxon>
        <taxon>Lecanorales</taxon>
        <taxon>Lecanorineae</taxon>
        <taxon>Stereocaulaceae</taxon>
        <taxon>Lepraria</taxon>
    </lineage>
</organism>
<evidence type="ECO:0000256" key="8">
    <source>
        <dbReference type="ARBA" id="ARBA00022840"/>
    </source>
</evidence>
<dbReference type="EC" id="2.7.1.158" evidence="3 9"/>
<sequence length="351" mass="39441">MLTLDLSDVRLEYLAEGAANIVYRILPPDTGPSTAADLQFESDGYDSDTPLPTQIPPLQLDPHLNGKLVRLRKDLQTATPTEESHRHFETMIQPLFQSENLIGSELFRISRSLLKDCNASLRKMEKNGKRPAKRHGVYLVENEKHGCLIMDMSSKCGEASTCLEFKPKWLVQSPSAPNGSRRCRTCALRAMKRENKADPPEKSKAGFCPLNLVSYDKTKIGIFLDHIIGPSPDRKALNLRGRLIDFLHKNPLLEKIRSLQLELDPEGVFKADLLSPKFLAAMTLRDCTLFLKVPTSGKGAIEARLGDLDLKTSSGRKAEYWRSLERQLVDEGWYTATERDKAAHENLCQLS</sequence>
<evidence type="ECO:0000256" key="3">
    <source>
        <dbReference type="ARBA" id="ARBA00012023"/>
    </source>
</evidence>
<evidence type="ECO:0000256" key="5">
    <source>
        <dbReference type="ARBA" id="ARBA00022679"/>
    </source>
</evidence>
<dbReference type="PANTHER" id="PTHR14456:SF2">
    <property type="entry name" value="INOSITOL-PENTAKISPHOSPHATE 2-KINASE"/>
    <property type="match status" value="1"/>
</dbReference>
<dbReference type="GO" id="GO:0035299">
    <property type="term" value="F:inositol-1,3,4,5,6-pentakisphosphate 2-kinase activity"/>
    <property type="evidence" value="ECO:0007669"/>
    <property type="project" value="UniProtKB-EC"/>
</dbReference>
<comment type="function">
    <text evidence="9">Phosphorylates Ins(1,3,4,5,6)P5 at position 2 to form Ins(1,2,3,4,5,6)P6 (InsP6 or phytate).</text>
</comment>
<evidence type="ECO:0000313" key="10">
    <source>
        <dbReference type="EMBL" id="KAK3177164.1"/>
    </source>
</evidence>
<gene>
    <name evidence="10" type="ORF">OEA41_008492</name>
</gene>
<comment type="similarity">
    <text evidence="2">Belongs to the IPK1 type 1 family.</text>
</comment>
<evidence type="ECO:0000256" key="4">
    <source>
        <dbReference type="ARBA" id="ARBA00014846"/>
    </source>
</evidence>
<evidence type="ECO:0000313" key="11">
    <source>
        <dbReference type="Proteomes" id="UP001276659"/>
    </source>
</evidence>
<comment type="catalytic activity">
    <reaction evidence="9">
        <text>1D-myo-inositol 1,3,4,5,6-pentakisphosphate + ATP = 1D-myo-inositol hexakisphosphate + ADP + H(+)</text>
        <dbReference type="Rhea" id="RHEA:20313"/>
        <dbReference type="ChEBI" id="CHEBI:15378"/>
        <dbReference type="ChEBI" id="CHEBI:30616"/>
        <dbReference type="ChEBI" id="CHEBI:57733"/>
        <dbReference type="ChEBI" id="CHEBI:58130"/>
        <dbReference type="ChEBI" id="CHEBI:456216"/>
        <dbReference type="EC" id="2.7.1.158"/>
    </reaction>
</comment>
<evidence type="ECO:0000256" key="1">
    <source>
        <dbReference type="ARBA" id="ARBA00003979"/>
    </source>
</evidence>
<comment type="domain">
    <text evidence="9">The EXKPK motif is conserved in inositol-pentakisphosphate 2-kinases of both family 1 and 2.</text>
</comment>
<dbReference type="InterPro" id="IPR009286">
    <property type="entry name" value="Ins_P5_2-kin"/>
</dbReference>
<evidence type="ECO:0000256" key="2">
    <source>
        <dbReference type="ARBA" id="ARBA00008305"/>
    </source>
</evidence>
<dbReference type="EMBL" id="JASNWA010000004">
    <property type="protein sequence ID" value="KAK3177164.1"/>
    <property type="molecule type" value="Genomic_DNA"/>
</dbReference>
<comment type="function">
    <text evidence="1">Has kinase activity and phosphorylates inositol-1,3,4,5,6-pentakisphosphate (Ins(1,3,4,5,6)P5) to produce 1,2,3,4,5,6-hexakisphosphate (InsP6), also known as phytate.</text>
</comment>
<keyword evidence="6 9" id="KW-0547">Nucleotide-binding</keyword>
<accession>A0AAE0DP69</accession>
<comment type="caution">
    <text evidence="10">The sequence shown here is derived from an EMBL/GenBank/DDBJ whole genome shotgun (WGS) entry which is preliminary data.</text>
</comment>